<accession>A0A5M4B3K9</accession>
<evidence type="ECO:0000256" key="1">
    <source>
        <dbReference type="SAM" id="Phobius"/>
    </source>
</evidence>
<dbReference type="EMBL" id="BLAX01000001">
    <property type="protein sequence ID" value="GET34749.1"/>
    <property type="molecule type" value="Genomic_DNA"/>
</dbReference>
<dbReference type="AlphaFoldDB" id="A0A5M4B3K9"/>
<gene>
    <name evidence="2" type="ORF">PbJCM13498_36120</name>
</gene>
<feature type="transmembrane region" description="Helical" evidence="1">
    <location>
        <begin position="356"/>
        <end position="374"/>
    </location>
</feature>
<keyword evidence="1" id="KW-0472">Membrane</keyword>
<keyword evidence="1" id="KW-1133">Transmembrane helix</keyword>
<sequence length="387" mass="43377">MLNFGVLLLPDIAYAKNKEVQGLEVEGKIRTDEGGLNGATIEVYKADNDELEQTATVDETGKFALQLAFQHDYYFIFRSRGCYPKKLILNAVIPEKVLKRDPYFPPIKVIVTLFKVIPEINPSFSEKPVGKIFYSAKLDNFDSESYFNDVQIREKIDEEVATTYQEKLNVAKTLEEDGNLAQAMDEYQRAVNLKQGDDSVKEKIVSLGKKIEQEKQANQAEAARKDSMDNQLVAASLETADTTDNTLEIQANQSASVRKTPKVTAINEKKNLTVQTQSDSAEIIAQTVKVEPEKVLQDSARKEKTETEKHEAVATTETTEIQKIEQEKAEPLSVDSEDKGSVLASIQPHGNDSANGILPIFGLILFAFLVLLWFRRKAKQEHTTENE</sequence>
<keyword evidence="3" id="KW-1185">Reference proteome</keyword>
<evidence type="ECO:0000313" key="3">
    <source>
        <dbReference type="Proteomes" id="UP000391834"/>
    </source>
</evidence>
<comment type="caution">
    <text evidence="2">The sequence shown here is derived from an EMBL/GenBank/DDBJ whole genome shotgun (WGS) entry which is preliminary data.</text>
</comment>
<name>A0A5M4B3K9_9BACT</name>
<keyword evidence="1" id="KW-0812">Transmembrane</keyword>
<evidence type="ECO:0000313" key="2">
    <source>
        <dbReference type="EMBL" id="GET34749.1"/>
    </source>
</evidence>
<dbReference type="Proteomes" id="UP000391834">
    <property type="component" value="Unassembled WGS sequence"/>
</dbReference>
<reference evidence="2 3" key="1">
    <citation type="submission" date="2019-10" db="EMBL/GenBank/DDBJ databases">
        <title>Prolixibacter strains distinguished by the presence of nitrate reductase genes were adept at nitrate-dependent anaerobic corrosion of metallic iron and carbon steel.</title>
        <authorList>
            <person name="Iino T."/>
            <person name="Shono N."/>
            <person name="Ito K."/>
            <person name="Nakamura R."/>
            <person name="Sueoka K."/>
            <person name="Harayama S."/>
            <person name="Ohkuma M."/>
        </authorList>
    </citation>
    <scope>NUCLEOTIDE SEQUENCE [LARGE SCALE GENOMIC DNA]</scope>
    <source>
        <strain evidence="2 3">JCM 13498</strain>
    </source>
</reference>
<protein>
    <submittedName>
        <fullName evidence="2">Uncharacterized protein</fullName>
    </submittedName>
</protein>
<organism evidence="2 3">
    <name type="scientific">Prolixibacter bellariivorans</name>
    <dbReference type="NCBI Taxonomy" id="314319"/>
    <lineage>
        <taxon>Bacteria</taxon>
        <taxon>Pseudomonadati</taxon>
        <taxon>Bacteroidota</taxon>
        <taxon>Bacteroidia</taxon>
        <taxon>Marinilabiliales</taxon>
        <taxon>Prolixibacteraceae</taxon>
        <taxon>Prolixibacter</taxon>
    </lineage>
</organism>
<proteinExistence type="predicted"/>